<dbReference type="AlphaFoldDB" id="A0AAV7URA5"/>
<keyword evidence="2" id="KW-1185">Reference proteome</keyword>
<accession>A0AAV7URA5</accession>
<name>A0AAV7URA5_PLEWA</name>
<organism evidence="1 2">
    <name type="scientific">Pleurodeles waltl</name>
    <name type="common">Iberian ribbed newt</name>
    <dbReference type="NCBI Taxonomy" id="8319"/>
    <lineage>
        <taxon>Eukaryota</taxon>
        <taxon>Metazoa</taxon>
        <taxon>Chordata</taxon>
        <taxon>Craniata</taxon>
        <taxon>Vertebrata</taxon>
        <taxon>Euteleostomi</taxon>
        <taxon>Amphibia</taxon>
        <taxon>Batrachia</taxon>
        <taxon>Caudata</taxon>
        <taxon>Salamandroidea</taxon>
        <taxon>Salamandridae</taxon>
        <taxon>Pleurodelinae</taxon>
        <taxon>Pleurodeles</taxon>
    </lineage>
</organism>
<dbReference type="EMBL" id="JANPWB010000004">
    <property type="protein sequence ID" value="KAJ1191572.1"/>
    <property type="molecule type" value="Genomic_DNA"/>
</dbReference>
<evidence type="ECO:0000313" key="1">
    <source>
        <dbReference type="EMBL" id="KAJ1191572.1"/>
    </source>
</evidence>
<evidence type="ECO:0000313" key="2">
    <source>
        <dbReference type="Proteomes" id="UP001066276"/>
    </source>
</evidence>
<dbReference type="Proteomes" id="UP001066276">
    <property type="component" value="Chromosome 2_2"/>
</dbReference>
<comment type="caution">
    <text evidence="1">The sequence shown here is derived from an EMBL/GenBank/DDBJ whole genome shotgun (WGS) entry which is preliminary data.</text>
</comment>
<protein>
    <submittedName>
        <fullName evidence="1">Uncharacterized protein</fullName>
    </submittedName>
</protein>
<reference evidence="1" key="1">
    <citation type="journal article" date="2022" name="bioRxiv">
        <title>Sequencing and chromosome-scale assembly of the giantPleurodeles waltlgenome.</title>
        <authorList>
            <person name="Brown T."/>
            <person name="Elewa A."/>
            <person name="Iarovenko S."/>
            <person name="Subramanian E."/>
            <person name="Araus A.J."/>
            <person name="Petzold A."/>
            <person name="Susuki M."/>
            <person name="Suzuki K.-i.T."/>
            <person name="Hayashi T."/>
            <person name="Toyoda A."/>
            <person name="Oliveira C."/>
            <person name="Osipova E."/>
            <person name="Leigh N.D."/>
            <person name="Simon A."/>
            <person name="Yun M.H."/>
        </authorList>
    </citation>
    <scope>NUCLEOTIDE SEQUENCE</scope>
    <source>
        <strain evidence="1">20211129_DDA</strain>
        <tissue evidence="1">Liver</tissue>
    </source>
</reference>
<sequence length="149" mass="16164">MIKNHLIYWQTKPIDEVLQYAKYCTDEIELKHKKLKEKAMVMQIKAAQTGMQGTFSTTATTAAAGKHGISAPDERCAGQSHRSCVDLVGDAGKFQSHGRRCIDLSSQEVGLRHSGSAMHRSSGPCVKVTVATLALSRSLLREPGSVVPV</sequence>
<gene>
    <name evidence="1" type="ORF">NDU88_000888</name>
</gene>
<proteinExistence type="predicted"/>